<reference evidence="1 2" key="1">
    <citation type="submission" date="2014-03" db="EMBL/GenBank/DDBJ databases">
        <title>Genomics of Bifidobacteria.</title>
        <authorList>
            <person name="Ventura M."/>
            <person name="Milani C."/>
            <person name="Lugli G.A."/>
        </authorList>
    </citation>
    <scope>NUCLEOTIDE SEQUENCE [LARGE SCALE GENOMIC DNA]</scope>
    <source>
        <strain evidence="1 2">DSM 23969</strain>
    </source>
</reference>
<dbReference type="Proteomes" id="UP000029108">
    <property type="component" value="Unassembled WGS sequence"/>
</dbReference>
<comment type="caution">
    <text evidence="1">The sequence shown here is derived from an EMBL/GenBank/DDBJ whole genome shotgun (WGS) entry which is preliminary data.</text>
</comment>
<dbReference type="AlphaFoldDB" id="A0A086ZLP4"/>
<evidence type="ECO:0008006" key="3">
    <source>
        <dbReference type="Google" id="ProtNLM"/>
    </source>
</evidence>
<gene>
    <name evidence="1" type="ORF">BBIA_2597</name>
</gene>
<dbReference type="Pfam" id="PF16945">
    <property type="entry name" value="Phage_r1t_holin"/>
    <property type="match status" value="1"/>
</dbReference>
<evidence type="ECO:0000313" key="1">
    <source>
        <dbReference type="EMBL" id="KFI47444.1"/>
    </source>
</evidence>
<dbReference type="RefSeq" id="WP_081892378.1">
    <property type="nucleotide sequence ID" value="NZ_JGYN01000035.1"/>
</dbReference>
<dbReference type="eggNOG" id="ENOG5032ZMK">
    <property type="taxonomic scope" value="Bacteria"/>
</dbReference>
<evidence type="ECO:0000313" key="2">
    <source>
        <dbReference type="Proteomes" id="UP000029108"/>
    </source>
</evidence>
<name>A0A086ZLP4_9BIFI</name>
<sequence>MVKNDGKPDLDDLIDGSEAENLILWVKAAAIRAVKTAAQSAVAAIGTTTLIGSVDWRVIAGTAGLAAILSLLTSTAGIPEVDDGHNVATIAGQ</sequence>
<proteinExistence type="predicted"/>
<organism evidence="1 2">
    <name type="scientific">Bifidobacterium biavatii DSM 23969</name>
    <dbReference type="NCBI Taxonomy" id="1437608"/>
    <lineage>
        <taxon>Bacteria</taxon>
        <taxon>Bacillati</taxon>
        <taxon>Actinomycetota</taxon>
        <taxon>Actinomycetes</taxon>
        <taxon>Bifidobacteriales</taxon>
        <taxon>Bifidobacteriaceae</taxon>
        <taxon>Bifidobacterium</taxon>
    </lineage>
</organism>
<keyword evidence="2" id="KW-1185">Reference proteome</keyword>
<protein>
    <recommendedName>
        <fullName evidence="3">Holin</fullName>
    </recommendedName>
</protein>
<accession>A0A086ZLP4</accession>
<dbReference type="EMBL" id="JGYN01000035">
    <property type="protein sequence ID" value="KFI47444.1"/>
    <property type="molecule type" value="Genomic_DNA"/>
</dbReference>
<dbReference type="InterPro" id="IPR020109">
    <property type="entry name" value="Holin_r1t"/>
</dbReference>